<comment type="similarity">
    <text evidence="2">Belongs to the bacterial secretin family. GSP D subfamily.</text>
</comment>
<dbReference type="EMBL" id="CP002446">
    <property type="protein sequence ID" value="ADV26799.1"/>
    <property type="molecule type" value="Genomic_DNA"/>
</dbReference>
<feature type="domain" description="GspD-like N0" evidence="15">
    <location>
        <begin position="42"/>
        <end position="110"/>
    </location>
</feature>
<evidence type="ECO:0000256" key="9">
    <source>
        <dbReference type="ARBA" id="ARBA00023237"/>
    </source>
</evidence>
<keyword evidence="17" id="KW-1185">Reference proteome</keyword>
<dbReference type="NCBIfam" id="TIGR02517">
    <property type="entry name" value="type_II_gspD"/>
    <property type="match status" value="1"/>
</dbReference>
<dbReference type="PANTHER" id="PTHR30332:SF24">
    <property type="entry name" value="SECRETIN GSPD-RELATED"/>
    <property type="match status" value="1"/>
</dbReference>
<dbReference type="STRING" id="743721.Psesu_0948"/>
<keyword evidence="6 12" id="KW-0732">Signal</keyword>
<dbReference type="HOGENOM" id="CLU_006756_1_1_6"/>
<dbReference type="Gene3D" id="3.30.1370.120">
    <property type="match status" value="3"/>
</dbReference>
<keyword evidence="3 10" id="KW-0813">Transport</keyword>
<evidence type="ECO:0000256" key="6">
    <source>
        <dbReference type="ARBA" id="ARBA00022729"/>
    </source>
</evidence>
<evidence type="ECO:0000256" key="8">
    <source>
        <dbReference type="ARBA" id="ARBA00023136"/>
    </source>
</evidence>
<dbReference type="InterPro" id="IPR004846">
    <property type="entry name" value="T2SS/T3SS_dom"/>
</dbReference>
<dbReference type="eggNOG" id="COG1450">
    <property type="taxonomic scope" value="Bacteria"/>
</dbReference>
<evidence type="ECO:0000256" key="7">
    <source>
        <dbReference type="ARBA" id="ARBA00022927"/>
    </source>
</evidence>
<keyword evidence="5" id="KW-0812">Transmembrane</keyword>
<dbReference type="InterPro" id="IPR038591">
    <property type="entry name" value="NolW-like_sf"/>
</dbReference>
<evidence type="ECO:0000256" key="12">
    <source>
        <dbReference type="SAM" id="SignalP"/>
    </source>
</evidence>
<evidence type="ECO:0000259" key="13">
    <source>
        <dbReference type="Pfam" id="PF00263"/>
    </source>
</evidence>
<dbReference type="PROSITE" id="PS51318">
    <property type="entry name" value="TAT"/>
    <property type="match status" value="1"/>
</dbReference>
<feature type="compositionally biased region" description="Pro residues" evidence="11">
    <location>
        <begin position="689"/>
        <end position="698"/>
    </location>
</feature>
<keyword evidence="8" id="KW-0472">Membrane</keyword>
<dbReference type="Proteomes" id="UP000008632">
    <property type="component" value="Chromosome"/>
</dbReference>
<accession>E6WR54</accession>
<evidence type="ECO:0000256" key="1">
    <source>
        <dbReference type="ARBA" id="ARBA00004442"/>
    </source>
</evidence>
<gene>
    <name evidence="16" type="ordered locus">Psesu_0948</name>
</gene>
<evidence type="ECO:0000256" key="3">
    <source>
        <dbReference type="ARBA" id="ARBA00022448"/>
    </source>
</evidence>
<dbReference type="InterPro" id="IPR001775">
    <property type="entry name" value="GspD/PilQ"/>
</dbReference>
<feature type="signal peptide" evidence="12">
    <location>
        <begin position="1"/>
        <end position="33"/>
    </location>
</feature>
<protein>
    <submittedName>
        <fullName evidence="16">General secretion pathway protein D</fullName>
    </submittedName>
</protein>
<dbReference type="PRINTS" id="PR00811">
    <property type="entry name" value="BCTERIALGSPD"/>
</dbReference>
<dbReference type="Pfam" id="PF00263">
    <property type="entry name" value="Secretin"/>
    <property type="match status" value="1"/>
</dbReference>
<keyword evidence="9" id="KW-0998">Cell outer membrane</keyword>
<dbReference type="Pfam" id="PF03958">
    <property type="entry name" value="Secretin_N"/>
    <property type="match status" value="3"/>
</dbReference>
<evidence type="ECO:0000256" key="5">
    <source>
        <dbReference type="ARBA" id="ARBA00022692"/>
    </source>
</evidence>
<dbReference type="GO" id="GO:0015628">
    <property type="term" value="P:protein secretion by the type II secretion system"/>
    <property type="evidence" value="ECO:0007669"/>
    <property type="project" value="InterPro"/>
</dbReference>
<evidence type="ECO:0000259" key="14">
    <source>
        <dbReference type="Pfam" id="PF03958"/>
    </source>
</evidence>
<feature type="chain" id="PRO_5003214988" evidence="12">
    <location>
        <begin position="34"/>
        <end position="711"/>
    </location>
</feature>
<evidence type="ECO:0000313" key="17">
    <source>
        <dbReference type="Proteomes" id="UP000008632"/>
    </source>
</evidence>
<keyword evidence="4" id="KW-1134">Transmembrane beta strand</keyword>
<name>E6WR54_PSEUU</name>
<dbReference type="KEGG" id="psu:Psesu_0948"/>
<dbReference type="AlphaFoldDB" id="E6WR54"/>
<evidence type="ECO:0000256" key="11">
    <source>
        <dbReference type="SAM" id="MobiDB-lite"/>
    </source>
</evidence>
<feature type="domain" description="NolW-like" evidence="14">
    <location>
        <begin position="262"/>
        <end position="369"/>
    </location>
</feature>
<feature type="region of interest" description="Disordered" evidence="11">
    <location>
        <begin position="681"/>
        <end position="711"/>
    </location>
</feature>
<dbReference type="PANTHER" id="PTHR30332">
    <property type="entry name" value="PROBABLE GENERAL SECRETION PATHWAY PROTEIN D"/>
    <property type="match status" value="1"/>
</dbReference>
<feature type="compositionally biased region" description="Low complexity" evidence="11">
    <location>
        <begin position="699"/>
        <end position="711"/>
    </location>
</feature>
<feature type="domain" description="NolW-like" evidence="14">
    <location>
        <begin position="128"/>
        <end position="186"/>
    </location>
</feature>
<dbReference type="InterPro" id="IPR005644">
    <property type="entry name" value="NolW-like"/>
</dbReference>
<dbReference type="InterPro" id="IPR050810">
    <property type="entry name" value="Bact_Secretion_Sys_Channel"/>
</dbReference>
<feature type="domain" description="NolW-like" evidence="14">
    <location>
        <begin position="192"/>
        <end position="256"/>
    </location>
</feature>
<evidence type="ECO:0000313" key="16">
    <source>
        <dbReference type="EMBL" id="ADV26799.1"/>
    </source>
</evidence>
<feature type="domain" description="Type II/III secretion system secretin-like" evidence="13">
    <location>
        <begin position="474"/>
        <end position="637"/>
    </location>
</feature>
<dbReference type="InterPro" id="IPR049371">
    <property type="entry name" value="GspD-like_N0"/>
</dbReference>
<evidence type="ECO:0000256" key="10">
    <source>
        <dbReference type="RuleBase" id="RU004004"/>
    </source>
</evidence>
<reference evidence="16 17" key="1">
    <citation type="submission" date="2011-01" db="EMBL/GenBank/DDBJ databases">
        <title>Complete sequence of Pseudoxanthomonas suwonensis 11-1.</title>
        <authorList>
            <consortium name="US DOE Joint Genome Institute"/>
            <person name="Lucas S."/>
            <person name="Copeland A."/>
            <person name="Lapidus A."/>
            <person name="Cheng J.-F."/>
            <person name="Goodwin L."/>
            <person name="Pitluck S."/>
            <person name="Teshima H."/>
            <person name="Detter J.C."/>
            <person name="Han C."/>
            <person name="Tapia R."/>
            <person name="Land M."/>
            <person name="Hauser L."/>
            <person name="Kyrpides N."/>
            <person name="Ivanova N."/>
            <person name="Ovchinnikova G."/>
            <person name="Siebers A.K."/>
            <person name="Allgaier M."/>
            <person name="Thelen M.P."/>
            <person name="Hugenholtz P."/>
            <person name="Gladden J."/>
            <person name="Woyke T."/>
        </authorList>
    </citation>
    <scope>NUCLEOTIDE SEQUENCE [LARGE SCALE GENOMIC DNA]</scope>
    <source>
        <strain evidence="17">11-1</strain>
    </source>
</reference>
<dbReference type="InterPro" id="IPR006311">
    <property type="entry name" value="TAT_signal"/>
</dbReference>
<dbReference type="GO" id="GO:0015627">
    <property type="term" value="C:type II protein secretion system complex"/>
    <property type="evidence" value="ECO:0007669"/>
    <property type="project" value="InterPro"/>
</dbReference>
<evidence type="ECO:0000259" key="15">
    <source>
        <dbReference type="Pfam" id="PF21305"/>
    </source>
</evidence>
<dbReference type="GO" id="GO:0009279">
    <property type="term" value="C:cell outer membrane"/>
    <property type="evidence" value="ECO:0007669"/>
    <property type="project" value="UniProtKB-SubCell"/>
</dbReference>
<organism evidence="16 17">
    <name type="scientific">Pseudoxanthomonas suwonensis (strain 11-1)</name>
    <dbReference type="NCBI Taxonomy" id="743721"/>
    <lineage>
        <taxon>Bacteria</taxon>
        <taxon>Pseudomonadati</taxon>
        <taxon>Pseudomonadota</taxon>
        <taxon>Gammaproteobacteria</taxon>
        <taxon>Lysobacterales</taxon>
        <taxon>Lysobacteraceae</taxon>
        <taxon>Pseudoxanthomonas</taxon>
    </lineage>
</organism>
<evidence type="ECO:0000256" key="2">
    <source>
        <dbReference type="ARBA" id="ARBA00006980"/>
    </source>
</evidence>
<dbReference type="OrthoDB" id="9775455at2"/>
<dbReference type="InterPro" id="IPR013356">
    <property type="entry name" value="T2SS_GspD"/>
</dbReference>
<evidence type="ECO:0000256" key="4">
    <source>
        <dbReference type="ARBA" id="ARBA00022452"/>
    </source>
</evidence>
<proteinExistence type="inferred from homology"/>
<comment type="subcellular location">
    <subcellularLocation>
        <location evidence="1 10">Cell outer membrane</location>
    </subcellularLocation>
</comment>
<dbReference type="Pfam" id="PF21305">
    <property type="entry name" value="type_II_gspD_N0"/>
    <property type="match status" value="1"/>
</dbReference>
<keyword evidence="7" id="KW-0653">Protein transport</keyword>
<sequence length="711" mass="73719">MSPRNTHRRRSGLVLLAAAALAVLVVPALPASAAGEAPAMRMQNVELPAFIQDVARATGTTFIVDPRVQGTVDISRDQAMSDEDLLGVLMTVLRANGLIAVPAGRATYRVVPDDSAAQQPGSPLGFATTVVPLQRIDARAAAETLKPLVGRGGVVVALPHGNQLLLADYVDNLRRIRGLVSQIDTDTASIDTVSLRNTSARELAATLTELYGGGEARSGAPLTVMPVESSNSLVLRGNPGLVQRAARTAMDLDARAERSGDVAVIRLKHASAEQLLPVLQQLIGQVPDALPGVDGSAGQAGGTAGATAIQAATGTAATASDVQVITPAGGKRPVIVRYPGANSLIIHADPDTQRTLQEVIRQLDVRREQVLVEALVVEISDDAARKLGTQLLLAGKDGTVPAGMTQFGNAGPGMAALAGGVLASRGRGGDDDDDGAADAIREAAAQSLLGLSGGLLGIGGQSKDRLFGIIINAVRSDARSNVLSTPSILTLDNEEAHILVGEEVPVTTGEVLSNNNNNPFRTIDRQDVGVRLTVRPQINSGGGITLAIRQEVSSVSGTVSRSSDELVLNKREIETNVVVDDGAMIALGGLLDHTSSDRRDKVPLLGDIPVLGALFRSTSRSSTRTNLMVFLRPTVIRDGADAQRQAAARYGYLRDSGLRGDPAAVAELDALVRDYLRTSPPAMPAAQAAPPPAAPPPAAQLAPEADAGTAR</sequence>
<dbReference type="RefSeq" id="WP_013534629.1">
    <property type="nucleotide sequence ID" value="NC_014924.1"/>
</dbReference>